<feature type="domain" description="ABC transmembrane type-1" evidence="8">
    <location>
        <begin position="66"/>
        <end position="255"/>
    </location>
</feature>
<evidence type="ECO:0000313" key="10">
    <source>
        <dbReference type="Proteomes" id="UP000588186"/>
    </source>
</evidence>
<keyword evidence="4 7" id="KW-0812">Transmembrane</keyword>
<evidence type="ECO:0000256" key="4">
    <source>
        <dbReference type="ARBA" id="ARBA00022692"/>
    </source>
</evidence>
<keyword evidence="10" id="KW-1185">Reference proteome</keyword>
<dbReference type="Pfam" id="PF00528">
    <property type="entry name" value="BPD_transp_1"/>
    <property type="match status" value="1"/>
</dbReference>
<comment type="subcellular location">
    <subcellularLocation>
        <location evidence="1 7">Cell membrane</location>
        <topology evidence="1 7">Multi-pass membrane protein</topology>
    </subcellularLocation>
</comment>
<evidence type="ECO:0000256" key="1">
    <source>
        <dbReference type="ARBA" id="ARBA00004651"/>
    </source>
</evidence>
<dbReference type="Gene3D" id="1.10.3720.10">
    <property type="entry name" value="MetI-like"/>
    <property type="match status" value="1"/>
</dbReference>
<evidence type="ECO:0000256" key="6">
    <source>
        <dbReference type="ARBA" id="ARBA00023136"/>
    </source>
</evidence>
<keyword evidence="6 7" id="KW-0472">Membrane</keyword>
<evidence type="ECO:0000313" key="9">
    <source>
        <dbReference type="EMBL" id="CAD2072298.1"/>
    </source>
</evidence>
<keyword evidence="3" id="KW-1003">Cell membrane</keyword>
<gene>
    <name evidence="9" type="primary">gsiD_1</name>
    <name evidence="9" type="ORF">JEOPIN946_00396</name>
</gene>
<keyword evidence="2 7" id="KW-0813">Transport</keyword>
<comment type="caution">
    <text evidence="9">The sequence shown here is derived from an EMBL/GenBank/DDBJ whole genome shotgun (WGS) entry which is preliminary data.</text>
</comment>
<sequence>MRKYLLILSIVLLLIPSTLGLVSLFYTPYPITQMDLGNRFSGMSTEHLLGTDQFGRDILSRLMVASRYALLLGTVSVTLGLFIGSLIGIISALSKKWISMIFLRFIDGMLAFPGIVLAMMFVVVFGDGIYSTLVAIAIFMIPIFARLTYSLIKEQQHALYIVAAKSIGLSTTRIVWRHYLPVILPRLVTQFSASIGSAILIESALSYLGLGVVPPNASFGLMLKEAQSFMLSYPYLILPSGILLVITVLGLNLMGDTLNDRLMKLGDTND</sequence>
<dbReference type="InterPro" id="IPR000515">
    <property type="entry name" value="MetI-like"/>
</dbReference>
<dbReference type="SUPFAM" id="SSF161098">
    <property type="entry name" value="MetI-like"/>
    <property type="match status" value="1"/>
</dbReference>
<evidence type="ECO:0000256" key="3">
    <source>
        <dbReference type="ARBA" id="ARBA00022475"/>
    </source>
</evidence>
<dbReference type="Proteomes" id="UP000588186">
    <property type="component" value="Unassembled WGS sequence"/>
</dbReference>
<dbReference type="CDD" id="cd06261">
    <property type="entry name" value="TM_PBP2"/>
    <property type="match status" value="1"/>
</dbReference>
<dbReference type="RefSeq" id="WP_186076396.1">
    <property type="nucleotide sequence ID" value="NZ_CAJEWB010000005.1"/>
</dbReference>
<proteinExistence type="inferred from homology"/>
<feature type="transmembrane region" description="Helical" evidence="7">
    <location>
        <begin position="101"/>
        <end position="123"/>
    </location>
</feature>
<accession>A0A6V7R5J9</accession>
<dbReference type="InterPro" id="IPR035906">
    <property type="entry name" value="MetI-like_sf"/>
</dbReference>
<keyword evidence="5 7" id="KW-1133">Transmembrane helix</keyword>
<evidence type="ECO:0000259" key="8">
    <source>
        <dbReference type="PROSITE" id="PS50928"/>
    </source>
</evidence>
<dbReference type="PROSITE" id="PS50928">
    <property type="entry name" value="ABC_TM1"/>
    <property type="match status" value="1"/>
</dbReference>
<dbReference type="InterPro" id="IPR050366">
    <property type="entry name" value="BP-dependent_transpt_permease"/>
</dbReference>
<protein>
    <submittedName>
        <fullName evidence="9">Glutathione transport system permease protein GsiD</fullName>
    </submittedName>
</protein>
<organism evidence="9 10">
    <name type="scientific">Phocicoccus pinnipedialis</name>
    <dbReference type="NCBI Taxonomy" id="110845"/>
    <lineage>
        <taxon>Bacteria</taxon>
        <taxon>Bacillati</taxon>
        <taxon>Bacillota</taxon>
        <taxon>Bacilli</taxon>
        <taxon>Bacillales</taxon>
        <taxon>Salinicoccaceae</taxon>
        <taxon>Phocicoccus</taxon>
    </lineage>
</organism>
<dbReference type="AlphaFoldDB" id="A0A6V7R5J9"/>
<evidence type="ECO:0000256" key="2">
    <source>
        <dbReference type="ARBA" id="ARBA00022448"/>
    </source>
</evidence>
<comment type="similarity">
    <text evidence="7">Belongs to the binding-protein-dependent transport system permease family.</text>
</comment>
<dbReference type="GO" id="GO:0005886">
    <property type="term" value="C:plasma membrane"/>
    <property type="evidence" value="ECO:0007669"/>
    <property type="project" value="UniProtKB-SubCell"/>
</dbReference>
<dbReference type="GO" id="GO:0055085">
    <property type="term" value="P:transmembrane transport"/>
    <property type="evidence" value="ECO:0007669"/>
    <property type="project" value="InterPro"/>
</dbReference>
<dbReference type="PANTHER" id="PTHR43386:SF1">
    <property type="entry name" value="D,D-DIPEPTIDE TRANSPORT SYSTEM PERMEASE PROTEIN DDPC-RELATED"/>
    <property type="match status" value="1"/>
</dbReference>
<feature type="transmembrane region" description="Helical" evidence="7">
    <location>
        <begin position="187"/>
        <end position="213"/>
    </location>
</feature>
<evidence type="ECO:0000256" key="5">
    <source>
        <dbReference type="ARBA" id="ARBA00022989"/>
    </source>
</evidence>
<reference evidence="9 10" key="1">
    <citation type="submission" date="2020-07" db="EMBL/GenBank/DDBJ databases">
        <authorList>
            <person name="Criscuolo A."/>
        </authorList>
    </citation>
    <scope>NUCLEOTIDE SEQUENCE [LARGE SCALE GENOMIC DNA]</scope>
    <source>
        <strain evidence="9">CIP107946</strain>
    </source>
</reference>
<feature type="transmembrane region" description="Helical" evidence="7">
    <location>
        <begin position="129"/>
        <end position="149"/>
    </location>
</feature>
<feature type="transmembrane region" description="Helical" evidence="7">
    <location>
        <begin position="68"/>
        <end position="89"/>
    </location>
</feature>
<name>A0A6V7R5J9_9BACL</name>
<dbReference type="EMBL" id="CAJEWB010000005">
    <property type="protein sequence ID" value="CAD2072298.1"/>
    <property type="molecule type" value="Genomic_DNA"/>
</dbReference>
<feature type="transmembrane region" description="Helical" evidence="7">
    <location>
        <begin position="233"/>
        <end position="254"/>
    </location>
</feature>
<dbReference type="PANTHER" id="PTHR43386">
    <property type="entry name" value="OLIGOPEPTIDE TRANSPORT SYSTEM PERMEASE PROTEIN APPC"/>
    <property type="match status" value="1"/>
</dbReference>
<evidence type="ECO:0000256" key="7">
    <source>
        <dbReference type="RuleBase" id="RU363032"/>
    </source>
</evidence>